<sequence length="107" mass="12153">MTFSQDNLTFVDPANPCKWLLEDDFGELSPDDEGERTDLRPTKDGQPPTKKTKSAAKSYKLTRRFQTIWSATLPRVKGVLSDDGLLYMVKCIVCSTIWKKKLIMAPK</sequence>
<proteinExistence type="predicted"/>
<feature type="region of interest" description="Disordered" evidence="1">
    <location>
        <begin position="26"/>
        <end position="56"/>
    </location>
</feature>
<evidence type="ECO:0000313" key="2">
    <source>
        <dbReference type="EMBL" id="KAG0574157.1"/>
    </source>
</evidence>
<evidence type="ECO:0000313" key="3">
    <source>
        <dbReference type="Proteomes" id="UP000822688"/>
    </source>
</evidence>
<name>A0A8T0HTN9_CERPU</name>
<evidence type="ECO:0000256" key="1">
    <source>
        <dbReference type="SAM" id="MobiDB-lite"/>
    </source>
</evidence>
<reference evidence="2" key="1">
    <citation type="submission" date="2020-06" db="EMBL/GenBank/DDBJ databases">
        <title>WGS assembly of Ceratodon purpureus strain R40.</title>
        <authorList>
            <person name="Carey S.B."/>
            <person name="Jenkins J."/>
            <person name="Shu S."/>
            <person name="Lovell J.T."/>
            <person name="Sreedasyam A."/>
            <person name="Maumus F."/>
            <person name="Tiley G.P."/>
            <person name="Fernandez-Pozo N."/>
            <person name="Barry K."/>
            <person name="Chen C."/>
            <person name="Wang M."/>
            <person name="Lipzen A."/>
            <person name="Daum C."/>
            <person name="Saski C.A."/>
            <person name="Payton A.C."/>
            <person name="Mcbreen J.C."/>
            <person name="Conrad R.E."/>
            <person name="Kollar L.M."/>
            <person name="Olsson S."/>
            <person name="Huttunen S."/>
            <person name="Landis J.B."/>
            <person name="Wickett N.J."/>
            <person name="Johnson M.G."/>
            <person name="Rensing S.A."/>
            <person name="Grimwood J."/>
            <person name="Schmutz J."/>
            <person name="Mcdaniel S.F."/>
        </authorList>
    </citation>
    <scope>NUCLEOTIDE SEQUENCE</scope>
    <source>
        <strain evidence="2">R40</strain>
    </source>
</reference>
<feature type="compositionally biased region" description="Acidic residues" evidence="1">
    <location>
        <begin position="26"/>
        <end position="35"/>
    </location>
</feature>
<gene>
    <name evidence="2" type="ORF">KC19_VG239000</name>
</gene>
<keyword evidence="3" id="KW-1185">Reference proteome</keyword>
<dbReference type="AlphaFoldDB" id="A0A8T0HTN9"/>
<dbReference type="EMBL" id="CM026426">
    <property type="protein sequence ID" value="KAG0574157.1"/>
    <property type="molecule type" value="Genomic_DNA"/>
</dbReference>
<dbReference type="Proteomes" id="UP000822688">
    <property type="component" value="Chromosome V"/>
</dbReference>
<comment type="caution">
    <text evidence="2">The sequence shown here is derived from an EMBL/GenBank/DDBJ whole genome shotgun (WGS) entry which is preliminary data.</text>
</comment>
<protein>
    <submittedName>
        <fullName evidence="2">Uncharacterized protein</fullName>
    </submittedName>
</protein>
<accession>A0A8T0HTN9</accession>
<organism evidence="2 3">
    <name type="scientific">Ceratodon purpureus</name>
    <name type="common">Fire moss</name>
    <name type="synonym">Dicranum purpureum</name>
    <dbReference type="NCBI Taxonomy" id="3225"/>
    <lineage>
        <taxon>Eukaryota</taxon>
        <taxon>Viridiplantae</taxon>
        <taxon>Streptophyta</taxon>
        <taxon>Embryophyta</taxon>
        <taxon>Bryophyta</taxon>
        <taxon>Bryophytina</taxon>
        <taxon>Bryopsida</taxon>
        <taxon>Dicranidae</taxon>
        <taxon>Pseudoditrichales</taxon>
        <taxon>Ditrichaceae</taxon>
        <taxon>Ceratodon</taxon>
    </lineage>
</organism>